<reference evidence="1 2" key="1">
    <citation type="submission" date="2018-06" db="EMBL/GenBank/DDBJ databases">
        <title>Comparative genomics reveals the genomic features of Rhizophagus irregularis, R. cerebriforme, R. diaphanum and Gigaspora rosea, and their symbiotic lifestyle signature.</title>
        <authorList>
            <person name="Morin E."/>
            <person name="San Clemente H."/>
            <person name="Chen E.C.H."/>
            <person name="De La Providencia I."/>
            <person name="Hainaut M."/>
            <person name="Kuo A."/>
            <person name="Kohler A."/>
            <person name="Murat C."/>
            <person name="Tang N."/>
            <person name="Roy S."/>
            <person name="Loubradou J."/>
            <person name="Henrissat B."/>
            <person name="Grigoriev I.V."/>
            <person name="Corradi N."/>
            <person name="Roux C."/>
            <person name="Martin F.M."/>
        </authorList>
    </citation>
    <scope>NUCLEOTIDE SEQUENCE [LARGE SCALE GENOMIC DNA]</scope>
    <source>
        <strain evidence="1 2">DAOM 194757</strain>
    </source>
</reference>
<dbReference type="EMBL" id="QKWP01002170">
    <property type="protein sequence ID" value="RIB04495.1"/>
    <property type="molecule type" value="Genomic_DNA"/>
</dbReference>
<keyword evidence="2" id="KW-1185">Reference proteome</keyword>
<evidence type="ECO:0000313" key="1">
    <source>
        <dbReference type="EMBL" id="RIB04495.1"/>
    </source>
</evidence>
<comment type="caution">
    <text evidence="1">The sequence shown here is derived from an EMBL/GenBank/DDBJ whole genome shotgun (WGS) entry which is preliminary data.</text>
</comment>
<name>A0A397U2K1_9GLOM</name>
<gene>
    <name evidence="1" type="ORF">C2G38_676988</name>
</gene>
<sequence length="142" mass="17855">MYNQHNLHEMGEFNRRHHQLIKDHHQHQLNRRLRMHHHRLHWLLYGDVHYLHHHNHLENVRRYQLIEDLCHQQYYQKAKNLIHVKSYHHNHPEQNQRYLQHKNHQPLKVVGHFTLLLNFHHLVVLSLLQKYIHQHVLLIYQP</sequence>
<organism evidence="1 2">
    <name type="scientific">Gigaspora rosea</name>
    <dbReference type="NCBI Taxonomy" id="44941"/>
    <lineage>
        <taxon>Eukaryota</taxon>
        <taxon>Fungi</taxon>
        <taxon>Fungi incertae sedis</taxon>
        <taxon>Mucoromycota</taxon>
        <taxon>Glomeromycotina</taxon>
        <taxon>Glomeromycetes</taxon>
        <taxon>Diversisporales</taxon>
        <taxon>Gigasporaceae</taxon>
        <taxon>Gigaspora</taxon>
    </lineage>
</organism>
<dbReference type="AlphaFoldDB" id="A0A397U2K1"/>
<proteinExistence type="predicted"/>
<protein>
    <submittedName>
        <fullName evidence="1">Uncharacterized protein</fullName>
    </submittedName>
</protein>
<dbReference type="Proteomes" id="UP000266673">
    <property type="component" value="Unassembled WGS sequence"/>
</dbReference>
<accession>A0A397U2K1</accession>
<evidence type="ECO:0000313" key="2">
    <source>
        <dbReference type="Proteomes" id="UP000266673"/>
    </source>
</evidence>